<proteinExistence type="predicted"/>
<sequence length="534" mass="58732">MSKSTQPPRSDPRVNPPPTVRPPYHGHSRSLSRTVGVSVVYKDAGVGTMKDSPRRASQSLTGKGTSSQTVSVSGQPRPNLINQPIPPLETGGVKNLLDLLSGALPRLPKVYSAKALTGTKEISDQERTVLRNDSPDRLRMLVYLGDRMFKKSGIQSVEKELTAVVFDLTEHLPRELFARMHSWYCADPMTRVINSESDVLKFALDVLIQPCLEVLRILKGPAILSSKQRSLSPYYPFLVSASKTASIPDGLLVDIGGKTVLTIECKSNQFFQSLERKDRPNAATKYLLSGVAVQGWDYIKTATATATEGRKFQAAIFNWPEKAEAERLAAKQKLARTNLLARLEAAEQGQLDHVEELAEAPFRPQKRTLHWEDTGSLEAGGASEVKITAANGPDATTRVIAQVWTQMVTHKVRLAVLTSYDATVFVARGAVGLESSNGPAASTIKHRDALYVSKVYDAEMHPELRLRMFMWLGVALGRYKVEDIIETPPPSTDWYPAATKAKLDRGEWDHVYGIVKQTIPFGPRIRIKVGGTGG</sequence>
<dbReference type="STRING" id="92696.A0A4R0QZN3"/>
<evidence type="ECO:0000313" key="2">
    <source>
        <dbReference type="EMBL" id="TCD59772.1"/>
    </source>
</evidence>
<protein>
    <submittedName>
        <fullName evidence="2">Uncharacterized protein</fullName>
    </submittedName>
</protein>
<dbReference type="AlphaFoldDB" id="A0A4R0QZN3"/>
<name>A0A4R0QZN3_9APHY</name>
<feature type="non-terminal residue" evidence="2">
    <location>
        <position position="534"/>
    </location>
</feature>
<organism evidence="2 3">
    <name type="scientific">Steccherinum ochraceum</name>
    <dbReference type="NCBI Taxonomy" id="92696"/>
    <lineage>
        <taxon>Eukaryota</taxon>
        <taxon>Fungi</taxon>
        <taxon>Dikarya</taxon>
        <taxon>Basidiomycota</taxon>
        <taxon>Agaricomycotina</taxon>
        <taxon>Agaricomycetes</taxon>
        <taxon>Polyporales</taxon>
        <taxon>Steccherinaceae</taxon>
        <taxon>Steccherinum</taxon>
    </lineage>
</organism>
<dbReference type="Proteomes" id="UP000292702">
    <property type="component" value="Unassembled WGS sequence"/>
</dbReference>
<comment type="caution">
    <text evidence="2">The sequence shown here is derived from an EMBL/GenBank/DDBJ whole genome shotgun (WGS) entry which is preliminary data.</text>
</comment>
<dbReference type="OrthoDB" id="2803094at2759"/>
<feature type="compositionally biased region" description="Polar residues" evidence="1">
    <location>
        <begin position="55"/>
        <end position="82"/>
    </location>
</feature>
<evidence type="ECO:0000256" key="1">
    <source>
        <dbReference type="SAM" id="MobiDB-lite"/>
    </source>
</evidence>
<keyword evidence="3" id="KW-1185">Reference proteome</keyword>
<dbReference type="EMBL" id="RWJN01000751">
    <property type="protein sequence ID" value="TCD59772.1"/>
    <property type="molecule type" value="Genomic_DNA"/>
</dbReference>
<feature type="region of interest" description="Disordered" evidence="1">
    <location>
        <begin position="1"/>
        <end position="86"/>
    </location>
</feature>
<gene>
    <name evidence="2" type="ORF">EIP91_011515</name>
</gene>
<evidence type="ECO:0000313" key="3">
    <source>
        <dbReference type="Proteomes" id="UP000292702"/>
    </source>
</evidence>
<reference evidence="2 3" key="1">
    <citation type="submission" date="2018-11" db="EMBL/GenBank/DDBJ databases">
        <title>Genome assembly of Steccherinum ochraceum LE-BIN_3174, the white-rot fungus of the Steccherinaceae family (The Residual Polyporoid clade, Polyporales, Basidiomycota).</title>
        <authorList>
            <person name="Fedorova T.V."/>
            <person name="Glazunova O.A."/>
            <person name="Landesman E.O."/>
            <person name="Moiseenko K.V."/>
            <person name="Psurtseva N.V."/>
            <person name="Savinova O.S."/>
            <person name="Shakhova N.V."/>
            <person name="Tyazhelova T.V."/>
            <person name="Vasina D.V."/>
        </authorList>
    </citation>
    <scope>NUCLEOTIDE SEQUENCE [LARGE SCALE GENOMIC DNA]</scope>
    <source>
        <strain evidence="2 3">LE-BIN_3174</strain>
    </source>
</reference>
<accession>A0A4R0QZN3</accession>